<keyword evidence="1" id="KW-0808">Transferase</keyword>
<organism evidence="2 3">
    <name type="scientific">Adineta steineri</name>
    <dbReference type="NCBI Taxonomy" id="433720"/>
    <lineage>
        <taxon>Eukaryota</taxon>
        <taxon>Metazoa</taxon>
        <taxon>Spiralia</taxon>
        <taxon>Gnathifera</taxon>
        <taxon>Rotifera</taxon>
        <taxon>Eurotatoria</taxon>
        <taxon>Bdelloidea</taxon>
        <taxon>Adinetida</taxon>
        <taxon>Adinetidae</taxon>
        <taxon>Adineta</taxon>
    </lineage>
</organism>
<evidence type="ECO:0000313" key="2">
    <source>
        <dbReference type="EMBL" id="CAF3740022.1"/>
    </source>
</evidence>
<dbReference type="GO" id="GO:0016740">
    <property type="term" value="F:transferase activity"/>
    <property type="evidence" value="ECO:0007669"/>
    <property type="project" value="UniProtKB-KW"/>
</dbReference>
<dbReference type="InterPro" id="IPR029063">
    <property type="entry name" value="SAM-dependent_MTases_sf"/>
</dbReference>
<dbReference type="Proteomes" id="UP000663868">
    <property type="component" value="Unassembled WGS sequence"/>
</dbReference>
<proteinExistence type="predicted"/>
<evidence type="ECO:0000313" key="3">
    <source>
        <dbReference type="Proteomes" id="UP000663868"/>
    </source>
</evidence>
<protein>
    <submittedName>
        <fullName evidence="2">Uncharacterized protein</fullName>
    </submittedName>
</protein>
<dbReference type="AlphaFoldDB" id="A0A818XI89"/>
<dbReference type="PANTHER" id="PTHR45681">
    <property type="entry name" value="POLYKETIDE SYNTHASE 44-RELATED"/>
    <property type="match status" value="1"/>
</dbReference>
<name>A0A818XI89_9BILA</name>
<reference evidence="2" key="1">
    <citation type="submission" date="2021-02" db="EMBL/GenBank/DDBJ databases">
        <authorList>
            <person name="Nowell W R."/>
        </authorList>
    </citation>
    <scope>NUCLEOTIDE SEQUENCE</scope>
</reference>
<dbReference type="EMBL" id="CAJOBB010000732">
    <property type="protein sequence ID" value="CAF3740022.1"/>
    <property type="molecule type" value="Genomic_DNA"/>
</dbReference>
<accession>A0A818XI89</accession>
<dbReference type="SUPFAM" id="SSF53335">
    <property type="entry name" value="S-adenosyl-L-methionine-dependent methyltransferases"/>
    <property type="match status" value="1"/>
</dbReference>
<dbReference type="PANTHER" id="PTHR45681:SF6">
    <property type="entry name" value="POLYKETIDE SYNTHASE 37"/>
    <property type="match status" value="1"/>
</dbReference>
<evidence type="ECO:0000256" key="1">
    <source>
        <dbReference type="ARBA" id="ARBA00022679"/>
    </source>
</evidence>
<dbReference type="Gene3D" id="3.40.50.150">
    <property type="entry name" value="Vaccinia Virus protein VP39"/>
    <property type="match status" value="1"/>
</dbReference>
<sequence>MNNHRLLEDRRLRIFWFARGEHLDVLPVLHLLLNLSRQTSLWIDLNYVDMDPVRLAQAEQLFETHMADQTHLNIIYDQTIDLFNNEILEKIPFESFDIVFAANKLQESEDLMRSLIDLRHLLVPNGLLLLLELTDVPLYFDLIFGLLDQWWLPSSNSRALHDIHHWTTTLHEISGFEDVETVISQYEITLIIARKTISHKVLQTLDERKRQAWLFFGKNDH</sequence>
<dbReference type="InterPro" id="IPR050444">
    <property type="entry name" value="Polyketide_Synthase"/>
</dbReference>
<comment type="caution">
    <text evidence="2">The sequence shown here is derived from an EMBL/GenBank/DDBJ whole genome shotgun (WGS) entry which is preliminary data.</text>
</comment>
<gene>
    <name evidence="2" type="ORF">KXQ929_LOCUS13598</name>
</gene>